<evidence type="ECO:0000256" key="1">
    <source>
        <dbReference type="ARBA" id="ARBA00022884"/>
    </source>
</evidence>
<dbReference type="GO" id="GO:0003723">
    <property type="term" value="F:RNA binding"/>
    <property type="evidence" value="ECO:0007669"/>
    <property type="project" value="UniProtKB-KW"/>
</dbReference>
<dbReference type="AlphaFoldDB" id="A0A397STY3"/>
<dbReference type="Proteomes" id="UP000265703">
    <property type="component" value="Unassembled WGS sequence"/>
</dbReference>
<evidence type="ECO:0000313" key="4">
    <source>
        <dbReference type="EMBL" id="RIA87465.1"/>
    </source>
</evidence>
<keyword evidence="1" id="KW-0694">RNA-binding</keyword>
<dbReference type="InterPro" id="IPR014886">
    <property type="entry name" value="La_xRRM"/>
</dbReference>
<dbReference type="Pfam" id="PF08777">
    <property type="entry name" value="RRM_3"/>
    <property type="match status" value="1"/>
</dbReference>
<protein>
    <recommendedName>
        <fullName evidence="3">XRRM domain-containing protein</fullName>
    </recommendedName>
</protein>
<dbReference type="EMBL" id="QKYT01000307">
    <property type="protein sequence ID" value="RIA87465.1"/>
    <property type="molecule type" value="Genomic_DNA"/>
</dbReference>
<dbReference type="Gene3D" id="3.30.70.330">
    <property type="match status" value="1"/>
</dbReference>
<dbReference type="OrthoDB" id="439993at2759"/>
<reference evidence="4 5" key="1">
    <citation type="submission" date="2018-06" db="EMBL/GenBank/DDBJ databases">
        <title>Comparative genomics reveals the genomic features of Rhizophagus irregularis, R. cerebriforme, R. diaphanum and Gigaspora rosea, and their symbiotic lifestyle signature.</title>
        <authorList>
            <person name="Morin E."/>
            <person name="San Clemente H."/>
            <person name="Chen E.C.H."/>
            <person name="De La Providencia I."/>
            <person name="Hainaut M."/>
            <person name="Kuo A."/>
            <person name="Kohler A."/>
            <person name="Murat C."/>
            <person name="Tang N."/>
            <person name="Roy S."/>
            <person name="Loubradou J."/>
            <person name="Henrissat B."/>
            <person name="Grigoriev I.V."/>
            <person name="Corradi N."/>
            <person name="Roux C."/>
            <person name="Martin F.M."/>
        </authorList>
    </citation>
    <scope>NUCLEOTIDE SEQUENCE [LARGE SCALE GENOMIC DNA]</scope>
    <source>
        <strain evidence="4 5">DAOM 227022</strain>
    </source>
</reference>
<feature type="domain" description="XRRM" evidence="3">
    <location>
        <begin position="31"/>
        <end position="112"/>
    </location>
</feature>
<gene>
    <name evidence="4" type="ORF">C1645_740106</name>
</gene>
<sequence>MDCWPPKNGESSTAAQKYSERSSNCDSSNRVIMLQGLDPNSTQGRIKKAFEDNGLKVTVDYQRDETIGYVHLHLPMAKEVVSRITTSGGLRIGSEYVVLRALEGTEEVMYWSVYAAANLPTSFRSPGKNKKSSGRIRNKMRNRSHPYSSSYQTMDIDDDVNQAFEKTLSKLQKKKNSRLKRTTKGHKKPKKLISNRTAAKQFHMQLKATINMDITSMSVVNREDALTKMCLAEEALNSFLKKEGINNDMSRSAIISERSSDYSLQSIQNSQSLTTNSSGMFGICSPYQHSNYQQTAFGMEIENETRENVHNQFFIKVANKDETDEVEEKFKSLSVNSLNEFSSEYYHN</sequence>
<feature type="compositionally biased region" description="Polar residues" evidence="2">
    <location>
        <begin position="9"/>
        <end position="21"/>
    </location>
</feature>
<dbReference type="InterPro" id="IPR012677">
    <property type="entry name" value="Nucleotide-bd_a/b_plait_sf"/>
</dbReference>
<name>A0A397STY3_9GLOM</name>
<accession>A0A397STY3</accession>
<feature type="region of interest" description="Disordered" evidence="2">
    <location>
        <begin position="1"/>
        <end position="21"/>
    </location>
</feature>
<evidence type="ECO:0000313" key="5">
    <source>
        <dbReference type="Proteomes" id="UP000265703"/>
    </source>
</evidence>
<keyword evidence="5" id="KW-1185">Reference proteome</keyword>
<evidence type="ECO:0000259" key="3">
    <source>
        <dbReference type="Pfam" id="PF08777"/>
    </source>
</evidence>
<dbReference type="STRING" id="658196.A0A397STY3"/>
<feature type="region of interest" description="Disordered" evidence="2">
    <location>
        <begin position="122"/>
        <end position="152"/>
    </location>
</feature>
<organism evidence="4 5">
    <name type="scientific">Glomus cerebriforme</name>
    <dbReference type="NCBI Taxonomy" id="658196"/>
    <lineage>
        <taxon>Eukaryota</taxon>
        <taxon>Fungi</taxon>
        <taxon>Fungi incertae sedis</taxon>
        <taxon>Mucoromycota</taxon>
        <taxon>Glomeromycotina</taxon>
        <taxon>Glomeromycetes</taxon>
        <taxon>Glomerales</taxon>
        <taxon>Glomeraceae</taxon>
        <taxon>Glomus</taxon>
    </lineage>
</organism>
<evidence type="ECO:0000256" key="2">
    <source>
        <dbReference type="SAM" id="MobiDB-lite"/>
    </source>
</evidence>
<feature type="region of interest" description="Disordered" evidence="2">
    <location>
        <begin position="173"/>
        <end position="192"/>
    </location>
</feature>
<proteinExistence type="predicted"/>
<feature type="compositionally biased region" description="Basic residues" evidence="2">
    <location>
        <begin position="127"/>
        <end position="144"/>
    </location>
</feature>
<comment type="caution">
    <text evidence="4">The sequence shown here is derived from an EMBL/GenBank/DDBJ whole genome shotgun (WGS) entry which is preliminary data.</text>
</comment>